<proteinExistence type="predicted"/>
<dbReference type="EMBL" id="MU001515">
    <property type="protein sequence ID" value="KAF2437563.1"/>
    <property type="molecule type" value="Genomic_DNA"/>
</dbReference>
<feature type="compositionally biased region" description="Basic and acidic residues" evidence="1">
    <location>
        <begin position="44"/>
        <end position="53"/>
    </location>
</feature>
<dbReference type="OrthoDB" id="3792934at2759"/>
<accession>A0A9P4P643</accession>
<dbReference type="Proteomes" id="UP000799764">
    <property type="component" value="Unassembled WGS sequence"/>
</dbReference>
<evidence type="ECO:0000313" key="2">
    <source>
        <dbReference type="EMBL" id="KAF2437563.1"/>
    </source>
</evidence>
<comment type="caution">
    <text evidence="2">The sequence shown here is derived from an EMBL/GenBank/DDBJ whole genome shotgun (WGS) entry which is preliminary data.</text>
</comment>
<sequence length="422" mass="45952">MARAGATPPQPSGKQPSINMQQYRDHLTAQQATQPDMHAHKKPRLEPTQDASREPQAASRAAHSSSSQTPAIAHVSSSHASSSRPAPHPPSSQLTRVPPLRYPSAIAAQIAHQWQPCWLPSSGNRGVPLTSDDSIPHVTRLVAAFLDTTLVFDSLEAAAQFAPGGTWTEHPSDIELVCWNLVQACVSLHTVGAVELKMRRMPEMRPEAGSADSKMSFAGRVYFLELMARHFKVFAHGVMMGSGGMEELVMRIHTNLFQKSRFKEVMVKKMTQEQRWKVTEEFQRREAEGNALAENYEADGWSAEPIQPVPEEANHLPRQQAGAKTATAPAPSIAPSPGTVHAAGKSVQTMQPPLAGASHPQRQQASSKATPAPSPRPLRTLAPTPRPPPPPTAQRRSIPIIEVSDDLVDGFPWDEWVDPAAK</sequence>
<evidence type="ECO:0000313" key="3">
    <source>
        <dbReference type="Proteomes" id="UP000799764"/>
    </source>
</evidence>
<feature type="compositionally biased region" description="Low complexity" evidence="1">
    <location>
        <begin position="325"/>
        <end position="337"/>
    </location>
</feature>
<reference evidence="2" key="1">
    <citation type="journal article" date="2020" name="Stud. Mycol.">
        <title>101 Dothideomycetes genomes: a test case for predicting lifestyles and emergence of pathogens.</title>
        <authorList>
            <person name="Haridas S."/>
            <person name="Albert R."/>
            <person name="Binder M."/>
            <person name="Bloem J."/>
            <person name="Labutti K."/>
            <person name="Salamov A."/>
            <person name="Andreopoulos B."/>
            <person name="Baker S."/>
            <person name="Barry K."/>
            <person name="Bills G."/>
            <person name="Bluhm B."/>
            <person name="Cannon C."/>
            <person name="Castanera R."/>
            <person name="Culley D."/>
            <person name="Daum C."/>
            <person name="Ezra D."/>
            <person name="Gonzalez J."/>
            <person name="Henrissat B."/>
            <person name="Kuo A."/>
            <person name="Liang C."/>
            <person name="Lipzen A."/>
            <person name="Lutzoni F."/>
            <person name="Magnuson J."/>
            <person name="Mondo S."/>
            <person name="Nolan M."/>
            <person name="Ohm R."/>
            <person name="Pangilinan J."/>
            <person name="Park H.-J."/>
            <person name="Ramirez L."/>
            <person name="Alfaro M."/>
            <person name="Sun H."/>
            <person name="Tritt A."/>
            <person name="Yoshinaga Y."/>
            <person name="Zwiers L.-H."/>
            <person name="Turgeon B."/>
            <person name="Goodwin S."/>
            <person name="Spatafora J."/>
            <person name="Crous P."/>
            <person name="Grigoriev I."/>
        </authorList>
    </citation>
    <scope>NUCLEOTIDE SEQUENCE</scope>
    <source>
        <strain evidence="2">CBS 690.94</strain>
    </source>
</reference>
<feature type="compositionally biased region" description="Polar residues" evidence="1">
    <location>
        <begin position="12"/>
        <end position="34"/>
    </location>
</feature>
<evidence type="ECO:0000256" key="1">
    <source>
        <dbReference type="SAM" id="MobiDB-lite"/>
    </source>
</evidence>
<keyword evidence="3" id="KW-1185">Reference proteome</keyword>
<feature type="region of interest" description="Disordered" evidence="1">
    <location>
        <begin position="315"/>
        <end position="403"/>
    </location>
</feature>
<gene>
    <name evidence="2" type="ORF">P171DRAFT_526794</name>
</gene>
<protein>
    <submittedName>
        <fullName evidence="2">Uncharacterized protein</fullName>
    </submittedName>
</protein>
<dbReference type="AlphaFoldDB" id="A0A9P4P643"/>
<feature type="compositionally biased region" description="Low complexity" evidence="1">
    <location>
        <begin position="57"/>
        <end position="85"/>
    </location>
</feature>
<name>A0A9P4P643_9PLEO</name>
<feature type="region of interest" description="Disordered" evidence="1">
    <location>
        <begin position="1"/>
        <end position="97"/>
    </location>
</feature>
<organism evidence="2 3">
    <name type="scientific">Karstenula rhodostoma CBS 690.94</name>
    <dbReference type="NCBI Taxonomy" id="1392251"/>
    <lineage>
        <taxon>Eukaryota</taxon>
        <taxon>Fungi</taxon>
        <taxon>Dikarya</taxon>
        <taxon>Ascomycota</taxon>
        <taxon>Pezizomycotina</taxon>
        <taxon>Dothideomycetes</taxon>
        <taxon>Pleosporomycetidae</taxon>
        <taxon>Pleosporales</taxon>
        <taxon>Massarineae</taxon>
        <taxon>Didymosphaeriaceae</taxon>
        <taxon>Karstenula</taxon>
    </lineage>
</organism>